<keyword evidence="3 6" id="KW-0812">Transmembrane</keyword>
<feature type="transmembrane region" description="Helical" evidence="6">
    <location>
        <begin position="70"/>
        <end position="88"/>
    </location>
</feature>
<evidence type="ECO:0000256" key="5">
    <source>
        <dbReference type="ARBA" id="ARBA00023136"/>
    </source>
</evidence>
<dbReference type="AlphaFoldDB" id="A0A0B4ETS3"/>
<feature type="transmembrane region" description="Helical" evidence="6">
    <location>
        <begin position="30"/>
        <end position="49"/>
    </location>
</feature>
<proteinExistence type="predicted"/>
<dbReference type="Proteomes" id="UP000031184">
    <property type="component" value="Unassembled WGS sequence"/>
</dbReference>
<gene>
    <name evidence="7" type="ORF">C095_11135</name>
</gene>
<sequence>MEDIKTIFKHAGICSASVFVYGILIWNPYVLFGTFSGSLLAILNFYSICEDVKTQVFQRDDSRRRAFLRYVKRYVFCGIYLAFLGHFWGVPMMLSAAVGLLNIKLNIYLLPVFKKLKITVERRSKSWVFSHYNL</sequence>
<dbReference type="Pfam" id="PF03899">
    <property type="entry name" value="ATP-synt_I"/>
    <property type="match status" value="1"/>
</dbReference>
<comment type="subcellular location">
    <subcellularLocation>
        <location evidence="1">Cell membrane</location>
        <topology evidence="1">Multi-pass membrane protein</topology>
    </subcellularLocation>
</comment>
<evidence type="ECO:0000256" key="1">
    <source>
        <dbReference type="ARBA" id="ARBA00004651"/>
    </source>
</evidence>
<name>A0A0B4ETS3_9FUSO</name>
<dbReference type="GO" id="GO:0005886">
    <property type="term" value="C:plasma membrane"/>
    <property type="evidence" value="ECO:0007669"/>
    <property type="project" value="UniProtKB-SubCell"/>
</dbReference>
<feature type="transmembrane region" description="Helical" evidence="6">
    <location>
        <begin position="7"/>
        <end position="24"/>
    </location>
</feature>
<reference evidence="7 8" key="1">
    <citation type="submission" date="2013-08" db="EMBL/GenBank/DDBJ databases">
        <title>An opportunistic ruminal bacterium that causes liver abscesses in cattle.</title>
        <authorList>
            <person name="Benahmed F.H."/>
            <person name="Rasmussen M."/>
            <person name="Harbottle H."/>
            <person name="Soppet D."/>
            <person name="Nagaraja T.G."/>
            <person name="Davidson M."/>
        </authorList>
    </citation>
    <scope>NUCLEOTIDE SEQUENCE [LARGE SCALE GENOMIC DNA]</scope>
    <source>
        <strain evidence="7 8">B35</strain>
    </source>
</reference>
<evidence type="ECO:0000256" key="4">
    <source>
        <dbReference type="ARBA" id="ARBA00022989"/>
    </source>
</evidence>
<keyword evidence="4 6" id="KW-1133">Transmembrane helix</keyword>
<dbReference type="PATRIC" id="fig|1226633.4.peg.2257"/>
<keyword evidence="2" id="KW-1003">Cell membrane</keyword>
<dbReference type="InterPro" id="IPR005598">
    <property type="entry name" value="ATP_synth_I"/>
</dbReference>
<dbReference type="EMBL" id="AUZI01000027">
    <property type="protein sequence ID" value="KID48259.1"/>
    <property type="molecule type" value="Genomic_DNA"/>
</dbReference>
<evidence type="ECO:0000256" key="2">
    <source>
        <dbReference type="ARBA" id="ARBA00022475"/>
    </source>
</evidence>
<evidence type="ECO:0000313" key="8">
    <source>
        <dbReference type="Proteomes" id="UP000031184"/>
    </source>
</evidence>
<protein>
    <submittedName>
        <fullName evidence="7">Sodium-translocating ATPase F0 subunit alpha</fullName>
    </submittedName>
</protein>
<evidence type="ECO:0000256" key="6">
    <source>
        <dbReference type="SAM" id="Phobius"/>
    </source>
</evidence>
<evidence type="ECO:0000256" key="3">
    <source>
        <dbReference type="ARBA" id="ARBA00022692"/>
    </source>
</evidence>
<keyword evidence="5 6" id="KW-0472">Membrane</keyword>
<evidence type="ECO:0000313" key="7">
    <source>
        <dbReference type="EMBL" id="KID48259.1"/>
    </source>
</evidence>
<comment type="caution">
    <text evidence="7">The sequence shown here is derived from an EMBL/GenBank/DDBJ whole genome shotgun (WGS) entry which is preliminary data.</text>
</comment>
<organism evidence="7 8">
    <name type="scientific">Fusobacterium necrophorum subsp. funduliforme B35</name>
    <dbReference type="NCBI Taxonomy" id="1226633"/>
    <lineage>
        <taxon>Bacteria</taxon>
        <taxon>Fusobacteriati</taxon>
        <taxon>Fusobacteriota</taxon>
        <taxon>Fusobacteriia</taxon>
        <taxon>Fusobacteriales</taxon>
        <taxon>Fusobacteriaceae</taxon>
        <taxon>Fusobacterium</taxon>
    </lineage>
</organism>
<accession>A0A0B4ETS3</accession>
<feature type="transmembrane region" description="Helical" evidence="6">
    <location>
        <begin position="94"/>
        <end position="113"/>
    </location>
</feature>